<name>A0A8T0I0K1_CERPU</name>
<dbReference type="GO" id="GO:0060320">
    <property type="term" value="P:rejection of self pollen"/>
    <property type="evidence" value="ECO:0007669"/>
    <property type="project" value="UniProtKB-KW"/>
</dbReference>
<keyword evidence="3 6" id="KW-0713">Self-incompatibility</keyword>
<dbReference type="EMBL" id="CM026425">
    <property type="protein sequence ID" value="KAG0576972.1"/>
    <property type="molecule type" value="Genomic_DNA"/>
</dbReference>
<evidence type="ECO:0000256" key="5">
    <source>
        <dbReference type="ARBA" id="ARBA00022729"/>
    </source>
</evidence>
<dbReference type="Proteomes" id="UP000822688">
    <property type="component" value="Chromosome 5"/>
</dbReference>
<feature type="signal peptide" evidence="6">
    <location>
        <begin position="1"/>
        <end position="31"/>
    </location>
</feature>
<evidence type="ECO:0000256" key="4">
    <source>
        <dbReference type="ARBA" id="ARBA00022525"/>
    </source>
</evidence>
<keyword evidence="8" id="KW-1185">Reference proteome</keyword>
<proteinExistence type="inferred from homology"/>
<dbReference type="GO" id="GO:0005576">
    <property type="term" value="C:extracellular region"/>
    <property type="evidence" value="ECO:0007669"/>
    <property type="project" value="UniProtKB-SubCell"/>
</dbReference>
<dbReference type="InterPro" id="IPR010264">
    <property type="entry name" value="Self-incomp_S1"/>
</dbReference>
<dbReference type="AlphaFoldDB" id="A0A8T0I0K1"/>
<feature type="chain" id="PRO_5035967738" description="S-protein homolog" evidence="6">
    <location>
        <begin position="32"/>
        <end position="154"/>
    </location>
</feature>
<keyword evidence="4 6" id="KW-0964">Secreted</keyword>
<comment type="similarity">
    <text evidence="2 6">Belongs to the plant self-incompatibility (S1) protein family.</text>
</comment>
<evidence type="ECO:0000256" key="1">
    <source>
        <dbReference type="ARBA" id="ARBA00004613"/>
    </source>
</evidence>
<evidence type="ECO:0000256" key="6">
    <source>
        <dbReference type="RuleBase" id="RU367044"/>
    </source>
</evidence>
<accession>A0A8T0I0K1</accession>
<evidence type="ECO:0000256" key="2">
    <source>
        <dbReference type="ARBA" id="ARBA00005581"/>
    </source>
</evidence>
<gene>
    <name evidence="7" type="ORF">KC19_5G122300</name>
</gene>
<keyword evidence="5 6" id="KW-0732">Signal</keyword>
<dbReference type="PANTHER" id="PTHR31232">
    <property type="match status" value="1"/>
</dbReference>
<comment type="caution">
    <text evidence="7">The sequence shown here is derived from an EMBL/GenBank/DDBJ whole genome shotgun (WGS) entry which is preliminary data.</text>
</comment>
<dbReference type="PANTHER" id="PTHR31232:SF172">
    <property type="entry name" value="S-PROTEIN HOMOLOG"/>
    <property type="match status" value="1"/>
</dbReference>
<evidence type="ECO:0000313" key="8">
    <source>
        <dbReference type="Proteomes" id="UP000822688"/>
    </source>
</evidence>
<comment type="subcellular location">
    <subcellularLocation>
        <location evidence="1 6">Secreted</location>
    </subcellularLocation>
</comment>
<sequence length="154" mass="18162">MARSNISIRQTMPWILLLIMATSPTLKCAEGQSPLGQSKALFPPKDTVDILNQMSGAITTHCMSRDDDIGMYTIAPGATQRWRFHHNFWDRTLFWCRFWSPSGRTQAFEVWSEGVKKHSKCYRKCYWFVRDDGFWVTDYNYHWHPESATFMLPW</sequence>
<organism evidence="7 8">
    <name type="scientific">Ceratodon purpureus</name>
    <name type="common">Fire moss</name>
    <name type="synonym">Dicranum purpureum</name>
    <dbReference type="NCBI Taxonomy" id="3225"/>
    <lineage>
        <taxon>Eukaryota</taxon>
        <taxon>Viridiplantae</taxon>
        <taxon>Streptophyta</taxon>
        <taxon>Embryophyta</taxon>
        <taxon>Bryophyta</taxon>
        <taxon>Bryophytina</taxon>
        <taxon>Bryopsida</taxon>
        <taxon>Dicranidae</taxon>
        <taxon>Pseudoditrichales</taxon>
        <taxon>Ditrichaceae</taxon>
        <taxon>Ceratodon</taxon>
    </lineage>
</organism>
<reference evidence="7" key="1">
    <citation type="submission" date="2020-06" db="EMBL/GenBank/DDBJ databases">
        <title>WGS assembly of Ceratodon purpureus strain R40.</title>
        <authorList>
            <person name="Carey S.B."/>
            <person name="Jenkins J."/>
            <person name="Shu S."/>
            <person name="Lovell J.T."/>
            <person name="Sreedasyam A."/>
            <person name="Maumus F."/>
            <person name="Tiley G.P."/>
            <person name="Fernandez-Pozo N."/>
            <person name="Barry K."/>
            <person name="Chen C."/>
            <person name="Wang M."/>
            <person name="Lipzen A."/>
            <person name="Daum C."/>
            <person name="Saski C.A."/>
            <person name="Payton A.C."/>
            <person name="Mcbreen J.C."/>
            <person name="Conrad R.E."/>
            <person name="Kollar L.M."/>
            <person name="Olsson S."/>
            <person name="Huttunen S."/>
            <person name="Landis J.B."/>
            <person name="Wickett N.J."/>
            <person name="Johnson M.G."/>
            <person name="Rensing S.A."/>
            <person name="Grimwood J."/>
            <person name="Schmutz J."/>
            <person name="Mcdaniel S.F."/>
        </authorList>
    </citation>
    <scope>NUCLEOTIDE SEQUENCE</scope>
    <source>
        <strain evidence="7">R40</strain>
    </source>
</reference>
<dbReference type="Pfam" id="PF05938">
    <property type="entry name" value="Self-incomp_S1"/>
    <property type="match status" value="1"/>
</dbReference>
<protein>
    <recommendedName>
        <fullName evidence="6">S-protein homolog</fullName>
    </recommendedName>
</protein>
<evidence type="ECO:0000313" key="7">
    <source>
        <dbReference type="EMBL" id="KAG0576972.1"/>
    </source>
</evidence>
<evidence type="ECO:0000256" key="3">
    <source>
        <dbReference type="ARBA" id="ARBA00022471"/>
    </source>
</evidence>